<dbReference type="Proteomes" id="UP000246132">
    <property type="component" value="Unassembled WGS sequence"/>
</dbReference>
<feature type="domain" description="4-vinyl reductase 4VR" evidence="2">
    <location>
        <begin position="149"/>
        <end position="209"/>
    </location>
</feature>
<gene>
    <name evidence="3" type="primary">bchJ</name>
    <name evidence="3" type="ORF">DEM25_005955</name>
</gene>
<comment type="caution">
    <text evidence="3">The sequence shown here is derived from an EMBL/GenBank/DDBJ whole genome shotgun (WGS) entry which is preliminary data.</text>
</comment>
<dbReference type="GO" id="GO:0015979">
    <property type="term" value="P:photosynthesis"/>
    <property type="evidence" value="ECO:0007669"/>
    <property type="project" value="InterPro"/>
</dbReference>
<dbReference type="InterPro" id="IPR004096">
    <property type="entry name" value="V4R"/>
</dbReference>
<reference evidence="3 4" key="1">
    <citation type="journal article" date="2018" name="Int. J. Syst. Bacteriol.">
        <title>Oceaniradius stylonemae gen. nov., sp. nov., isolated from a red alga, Stylonema cornu-cervi.</title>
        <authorList>
            <person name="Jeong S."/>
        </authorList>
    </citation>
    <scope>NUCLEOTIDE SEQUENCE [LARGE SCALE GENOMIC DNA]</scope>
    <source>
        <strain evidence="3 4">StC1</strain>
    </source>
</reference>
<evidence type="ECO:0000313" key="3">
    <source>
        <dbReference type="EMBL" id="RKF07358.1"/>
    </source>
</evidence>
<proteinExistence type="predicted"/>
<dbReference type="RefSeq" id="WP_109768948.1">
    <property type="nucleotide sequence ID" value="NZ_QFWV02000004.1"/>
</dbReference>
<sequence>MTVLDSETAKRSVRRATVDDAPPTVGPNAVIQTRAALDALAGRSARRSIFGAAGLERFADADPDAMIEADTVNALNRQIAAKLDAKTAHAVMKRAGELTGDYILANRIPKAAQWMLRHLPAYIAQRALMAAIARNAWTFAGNARVERGAGFIAIHDNPICLGKAGFSSCVWHAAVFRRLFQTLVDPAITIQETECVGWGSEVCRFEIVRVA</sequence>
<dbReference type="EMBL" id="QFWV02000004">
    <property type="protein sequence ID" value="RKF07358.1"/>
    <property type="molecule type" value="Genomic_DNA"/>
</dbReference>
<dbReference type="InterPro" id="IPR010249">
    <property type="entry name" value="BchJ"/>
</dbReference>
<evidence type="ECO:0000256" key="1">
    <source>
        <dbReference type="SAM" id="MobiDB-lite"/>
    </source>
</evidence>
<dbReference type="AlphaFoldDB" id="A0A3A8ADC9"/>
<name>A0A3A8ADC9_9HYPH</name>
<evidence type="ECO:0000259" key="2">
    <source>
        <dbReference type="SMART" id="SM00989"/>
    </source>
</evidence>
<feature type="region of interest" description="Disordered" evidence="1">
    <location>
        <begin position="1"/>
        <end position="25"/>
    </location>
</feature>
<dbReference type="Pfam" id="PF02830">
    <property type="entry name" value="V4R"/>
    <property type="match status" value="1"/>
</dbReference>
<protein>
    <submittedName>
        <fullName evidence="3">Bacteriochlorophyll 4-vinyl reductase</fullName>
    </submittedName>
</protein>
<accession>A0A3A8ADC9</accession>
<dbReference type="InterPro" id="IPR024096">
    <property type="entry name" value="NO_sig/Golgi_transp_ligand-bd"/>
</dbReference>
<dbReference type="SUPFAM" id="SSF111126">
    <property type="entry name" value="Ligand-binding domain in the NO signalling and Golgi transport"/>
    <property type="match status" value="1"/>
</dbReference>
<dbReference type="OrthoDB" id="2080515at2"/>
<dbReference type="NCBIfam" id="TIGR02019">
    <property type="entry name" value="BchJ"/>
    <property type="match status" value="1"/>
</dbReference>
<evidence type="ECO:0000313" key="4">
    <source>
        <dbReference type="Proteomes" id="UP000246132"/>
    </source>
</evidence>
<dbReference type="SMART" id="SM00989">
    <property type="entry name" value="V4R"/>
    <property type="match status" value="1"/>
</dbReference>
<keyword evidence="4" id="KW-1185">Reference proteome</keyword>
<dbReference type="GO" id="GO:0030494">
    <property type="term" value="P:bacteriochlorophyll biosynthetic process"/>
    <property type="evidence" value="ECO:0007669"/>
    <property type="project" value="InterPro"/>
</dbReference>
<dbReference type="Gene3D" id="3.30.1380.20">
    <property type="entry name" value="Trafficking protein particle complex subunit 3"/>
    <property type="match status" value="1"/>
</dbReference>
<organism evidence="3 4">
    <name type="scientific">Oceaniradius stylonematis</name>
    <dbReference type="NCBI Taxonomy" id="2184161"/>
    <lineage>
        <taxon>Bacteria</taxon>
        <taxon>Pseudomonadati</taxon>
        <taxon>Pseudomonadota</taxon>
        <taxon>Alphaproteobacteria</taxon>
        <taxon>Hyphomicrobiales</taxon>
        <taxon>Ahrensiaceae</taxon>
        <taxon>Oceaniradius</taxon>
    </lineage>
</organism>